<dbReference type="Pfam" id="PF13440">
    <property type="entry name" value="Polysacc_synt_3"/>
    <property type="match status" value="1"/>
</dbReference>
<dbReference type="EMBL" id="CP120353">
    <property type="protein sequence ID" value="WET63187.1"/>
    <property type="molecule type" value="Genomic_DNA"/>
</dbReference>
<feature type="transmembrane region" description="Helical" evidence="7">
    <location>
        <begin position="412"/>
        <end position="435"/>
    </location>
</feature>
<dbReference type="Proteomes" id="UP001221009">
    <property type="component" value="Chromosome"/>
</dbReference>
<keyword evidence="3" id="KW-1003">Cell membrane</keyword>
<keyword evidence="4 7" id="KW-0812">Transmembrane</keyword>
<evidence type="ECO:0000256" key="2">
    <source>
        <dbReference type="ARBA" id="ARBA00007430"/>
    </source>
</evidence>
<accession>A0A3R6D7Q5</accession>
<dbReference type="RefSeq" id="WP_005864092.1">
    <property type="nucleotide sequence ID" value="NZ_AP019729.1"/>
</dbReference>
<evidence type="ECO:0000256" key="3">
    <source>
        <dbReference type="ARBA" id="ARBA00022475"/>
    </source>
</evidence>
<dbReference type="CDD" id="cd13127">
    <property type="entry name" value="MATE_tuaB_like"/>
    <property type="match status" value="1"/>
</dbReference>
<evidence type="ECO:0000313" key="9">
    <source>
        <dbReference type="Proteomes" id="UP001221009"/>
    </source>
</evidence>
<keyword evidence="6 7" id="KW-0472">Membrane</keyword>
<evidence type="ECO:0000256" key="5">
    <source>
        <dbReference type="ARBA" id="ARBA00022989"/>
    </source>
</evidence>
<evidence type="ECO:0000256" key="1">
    <source>
        <dbReference type="ARBA" id="ARBA00004651"/>
    </source>
</evidence>
<evidence type="ECO:0000256" key="4">
    <source>
        <dbReference type="ARBA" id="ARBA00022692"/>
    </source>
</evidence>
<feature type="transmembrane region" description="Helical" evidence="7">
    <location>
        <begin position="47"/>
        <end position="70"/>
    </location>
</feature>
<evidence type="ECO:0000313" key="8">
    <source>
        <dbReference type="EMBL" id="WET63187.1"/>
    </source>
</evidence>
<feature type="transmembrane region" description="Helical" evidence="7">
    <location>
        <begin position="356"/>
        <end position="376"/>
    </location>
</feature>
<evidence type="ECO:0000256" key="7">
    <source>
        <dbReference type="SAM" id="Phobius"/>
    </source>
</evidence>
<protein>
    <submittedName>
        <fullName evidence="8">Lipopolysaccharide biosynthesis protein</fullName>
    </submittedName>
</protein>
<dbReference type="PANTHER" id="PTHR30250">
    <property type="entry name" value="PST FAMILY PREDICTED COLANIC ACID TRANSPORTER"/>
    <property type="match status" value="1"/>
</dbReference>
<feature type="transmembrane region" description="Helical" evidence="7">
    <location>
        <begin position="150"/>
        <end position="167"/>
    </location>
</feature>
<sequence length="480" mass="54330">MAEQSLKDKTAKGLFWGGVSNGVQQLLGMLFGIYLARILNAEDYGLVGMLAIFTGIANTIINSGFTVALTNKQDVTHKDYNAVFWFSCFVGLLLYVVLFFSAPLIARFYNRSELISLSRVLFVGFFFSGIGTVAFTVMFKKLMVKEQAKIDITALVLSGLIGIVFALKGWAYWALVFQSVVYVSVSSVLKCVIAPWRPSLEFDFRPLRDMFSFSVKIFLTNIFQQINNNFFSVLLGRLFNATWVGYYSQGYKWMLMGNTILCGMVNSVAQPVLVQVREERQRQCYIFRKMVRFAVFLSFPCMIGLAFVAKEFILITIGEKWMPSVSFLQLFCLLGTILPIWLLYTQLLISYGKSNIYLLGNVSQGVIQLLLLYFTSPLGIETMIKAYISTYVVSLFYWHYQAYKLIGISLKDIVFDVFPYAVITALSLGSAWLLTAAIHSVYLLFIGRVLLMGSIYITLLWLANCAILKESLSFLRNKES</sequence>
<gene>
    <name evidence="8" type="ORF">P2T59_15970</name>
</gene>
<comment type="similarity">
    <text evidence="2">Belongs to the polysaccharide synthase family.</text>
</comment>
<keyword evidence="5 7" id="KW-1133">Transmembrane helix</keyword>
<feature type="transmembrane region" description="Helical" evidence="7">
    <location>
        <begin position="382"/>
        <end position="400"/>
    </location>
</feature>
<comment type="subcellular location">
    <subcellularLocation>
        <location evidence="1">Cell membrane</location>
        <topology evidence="1">Multi-pass membrane protein</topology>
    </subcellularLocation>
</comment>
<organism evidence="8 9">
    <name type="scientific">Parabacteroides distasonis</name>
    <dbReference type="NCBI Taxonomy" id="823"/>
    <lineage>
        <taxon>Bacteria</taxon>
        <taxon>Pseudomonadati</taxon>
        <taxon>Bacteroidota</taxon>
        <taxon>Bacteroidia</taxon>
        <taxon>Bacteroidales</taxon>
        <taxon>Tannerellaceae</taxon>
        <taxon>Parabacteroides</taxon>
    </lineage>
</organism>
<dbReference type="GO" id="GO:0005886">
    <property type="term" value="C:plasma membrane"/>
    <property type="evidence" value="ECO:0007669"/>
    <property type="project" value="UniProtKB-SubCell"/>
</dbReference>
<feature type="transmembrane region" description="Helical" evidence="7">
    <location>
        <begin position="321"/>
        <end position="344"/>
    </location>
</feature>
<feature type="transmembrane region" description="Helical" evidence="7">
    <location>
        <begin position="251"/>
        <end position="269"/>
    </location>
</feature>
<dbReference type="AlphaFoldDB" id="A0A3R6D7Q5"/>
<feature type="transmembrane region" description="Helical" evidence="7">
    <location>
        <begin position="14"/>
        <end position="35"/>
    </location>
</feature>
<name>A0A3R6D7Q5_PARDI</name>
<evidence type="ECO:0000256" key="6">
    <source>
        <dbReference type="ARBA" id="ARBA00023136"/>
    </source>
</evidence>
<reference evidence="8" key="1">
    <citation type="submission" date="2023-03" db="EMBL/GenBank/DDBJ databases">
        <title>Parabacteroides distasonis, a bacteria resistant against UC.</title>
        <authorList>
            <person name="Dai W."/>
        </authorList>
    </citation>
    <scope>NUCLEOTIDE SEQUENCE</scope>
    <source>
        <strain evidence="8">F1-28</strain>
    </source>
</reference>
<proteinExistence type="inferred from homology"/>
<dbReference type="InterPro" id="IPR050833">
    <property type="entry name" value="Poly_Biosynth_Transport"/>
</dbReference>
<feature type="transmembrane region" description="Helical" evidence="7">
    <location>
        <begin position="117"/>
        <end position="138"/>
    </location>
</feature>
<feature type="transmembrane region" description="Helical" evidence="7">
    <location>
        <begin position="441"/>
        <end position="468"/>
    </location>
</feature>
<feature type="transmembrane region" description="Helical" evidence="7">
    <location>
        <begin position="290"/>
        <end position="309"/>
    </location>
</feature>
<feature type="transmembrane region" description="Helical" evidence="7">
    <location>
        <begin position="82"/>
        <end position="105"/>
    </location>
</feature>
<dbReference type="PANTHER" id="PTHR30250:SF10">
    <property type="entry name" value="LIPOPOLYSACCHARIDE BIOSYNTHESIS PROTEIN WZXC"/>
    <property type="match status" value="1"/>
</dbReference>